<dbReference type="HOGENOM" id="CLU_3368509_0_0_1"/>
<dbReference type="Proteomes" id="UP000030766">
    <property type="component" value="Unassembled WGS sequence"/>
</dbReference>
<dbReference type="AlphaFoldDB" id="W9K532"/>
<proteinExistence type="predicted"/>
<organism evidence="2">
    <name type="scientific">Fusarium oxysporum Fo47</name>
    <dbReference type="NCBI Taxonomy" id="660027"/>
    <lineage>
        <taxon>Eukaryota</taxon>
        <taxon>Fungi</taxon>
        <taxon>Dikarya</taxon>
        <taxon>Ascomycota</taxon>
        <taxon>Pezizomycotina</taxon>
        <taxon>Sordariomycetes</taxon>
        <taxon>Hypocreomycetidae</taxon>
        <taxon>Hypocreales</taxon>
        <taxon>Nectriaceae</taxon>
        <taxon>Fusarium</taxon>
        <taxon>Fusarium oxysporum species complex</taxon>
    </lineage>
</organism>
<gene>
    <name evidence="2" type="ORF">FOZG_08518</name>
</gene>
<name>W9K532_FUSOX</name>
<dbReference type="EMBL" id="JH717900">
    <property type="protein sequence ID" value="EWZ39426.1"/>
    <property type="molecule type" value="Genomic_DNA"/>
</dbReference>
<accession>W9K532</accession>
<feature type="region of interest" description="Disordered" evidence="1">
    <location>
        <begin position="1"/>
        <end position="35"/>
    </location>
</feature>
<sequence>MGWRPKELERPFKGQRSSTCGGRALGQQLENLEST</sequence>
<evidence type="ECO:0000256" key="1">
    <source>
        <dbReference type="SAM" id="MobiDB-lite"/>
    </source>
</evidence>
<reference evidence="2" key="1">
    <citation type="submission" date="2011-06" db="EMBL/GenBank/DDBJ databases">
        <title>The Genome Sequence of Fusarium oxysporum Fo47.</title>
        <authorList>
            <consortium name="The Broad Institute Genome Sequencing Platform"/>
            <person name="Ma L.-J."/>
            <person name="Gale L.R."/>
            <person name="Schwartz D.C."/>
            <person name="Zhou S."/>
            <person name="Corby-Kistler H."/>
            <person name="Young S.K."/>
            <person name="Zeng Q."/>
            <person name="Gargeya S."/>
            <person name="Fitzgerald M."/>
            <person name="Haas B."/>
            <person name="Abouelleil A."/>
            <person name="Alvarado L."/>
            <person name="Arachchi H.M."/>
            <person name="Berlin A."/>
            <person name="Brown A."/>
            <person name="Chapman S.B."/>
            <person name="Chen Z."/>
            <person name="Dunbar C."/>
            <person name="Freedman E."/>
            <person name="Gearin G."/>
            <person name="Gellesch M."/>
            <person name="Goldberg J."/>
            <person name="Griggs A."/>
            <person name="Gujja S."/>
            <person name="Heiman D."/>
            <person name="Howarth C."/>
            <person name="Larson L."/>
            <person name="Lui A."/>
            <person name="MacDonald P.J.P."/>
            <person name="Mehta T."/>
            <person name="Montmayeur A."/>
            <person name="Murphy C."/>
            <person name="Neiman D."/>
            <person name="Pearson M."/>
            <person name="Priest M."/>
            <person name="Roberts A."/>
            <person name="Saif S."/>
            <person name="Shea T."/>
            <person name="Shenoy N."/>
            <person name="Sisk P."/>
            <person name="Stolte C."/>
            <person name="Sykes S."/>
            <person name="Wortman J."/>
            <person name="Nusbaum C."/>
            <person name="Birren B."/>
        </authorList>
    </citation>
    <scope>NUCLEOTIDE SEQUENCE [LARGE SCALE GENOMIC DNA]</scope>
    <source>
        <strain evidence="2">Fo47</strain>
    </source>
</reference>
<dbReference type="VEuPathDB" id="FungiDB:FOZG_08518"/>
<protein>
    <submittedName>
        <fullName evidence="2">Uncharacterized protein</fullName>
    </submittedName>
</protein>
<evidence type="ECO:0000313" key="2">
    <source>
        <dbReference type="EMBL" id="EWZ39426.1"/>
    </source>
</evidence>
<reference evidence="2" key="2">
    <citation type="submission" date="2012-06" db="EMBL/GenBank/DDBJ databases">
        <title>Annotation of the Genome Sequence of Fusarium oxysporum Fo47.</title>
        <authorList>
            <consortium name="The Broad Institute Genomics Platform"/>
            <person name="Ma L.-J."/>
            <person name="Corby-Kistler H."/>
            <person name="Broz K."/>
            <person name="Gale L.R."/>
            <person name="Jonkers W."/>
            <person name="O'Donnell K."/>
            <person name="Ploetz R."/>
            <person name="Steinberg C."/>
            <person name="Schwartz D.C."/>
            <person name="VanEtten H."/>
            <person name="Zhou S."/>
            <person name="Young S.K."/>
            <person name="Zeng Q."/>
            <person name="Gargeya S."/>
            <person name="Fitzgerald M."/>
            <person name="Abouelleil A."/>
            <person name="Alvarado L."/>
            <person name="Chapman S.B."/>
            <person name="Gainer-Dewar J."/>
            <person name="Goldberg J."/>
            <person name="Griggs A."/>
            <person name="Gujja S."/>
            <person name="Hansen M."/>
            <person name="Howarth C."/>
            <person name="Imamovic A."/>
            <person name="Ireland A."/>
            <person name="Larimer J."/>
            <person name="McCowan C."/>
            <person name="Murphy C."/>
            <person name="Pearson M."/>
            <person name="Poon T.W."/>
            <person name="Priest M."/>
            <person name="Roberts A."/>
            <person name="Saif S."/>
            <person name="Shea T."/>
            <person name="Sykes S."/>
            <person name="Wortman J."/>
            <person name="Nusbaum C."/>
            <person name="Birren B."/>
        </authorList>
    </citation>
    <scope>NUCLEOTIDE SEQUENCE</scope>
    <source>
        <strain evidence="2">Fo47</strain>
    </source>
</reference>
<feature type="compositionally biased region" description="Basic and acidic residues" evidence="1">
    <location>
        <begin position="1"/>
        <end position="12"/>
    </location>
</feature>